<dbReference type="InterPro" id="IPR000834">
    <property type="entry name" value="Peptidase_M14"/>
</dbReference>
<dbReference type="GO" id="GO:0006508">
    <property type="term" value="P:proteolysis"/>
    <property type="evidence" value="ECO:0007669"/>
    <property type="project" value="UniProtKB-KW"/>
</dbReference>
<dbReference type="PANTHER" id="PTHR11705">
    <property type="entry name" value="PROTEASE FAMILY M14 CARBOXYPEPTIDASE A,B"/>
    <property type="match status" value="1"/>
</dbReference>
<evidence type="ECO:0000256" key="7">
    <source>
        <dbReference type="PROSITE-ProRule" id="PRU01379"/>
    </source>
</evidence>
<evidence type="ECO:0000256" key="6">
    <source>
        <dbReference type="ARBA" id="ARBA00023049"/>
    </source>
</evidence>
<dbReference type="SUPFAM" id="SSF53187">
    <property type="entry name" value="Zn-dependent exopeptidases"/>
    <property type="match status" value="1"/>
</dbReference>
<keyword evidence="3" id="KW-0645">Protease</keyword>
<keyword evidence="10" id="KW-0121">Carboxypeptidase</keyword>
<dbReference type="OrthoDB" id="9758209at2"/>
<dbReference type="RefSeq" id="WP_146784987.1">
    <property type="nucleotide sequence ID" value="NZ_BAABIO010000001.1"/>
</dbReference>
<dbReference type="Pfam" id="PF00246">
    <property type="entry name" value="Peptidase_M14"/>
    <property type="match status" value="1"/>
</dbReference>
<comment type="caution">
    <text evidence="7">Lacks conserved residue(s) required for the propagation of feature annotation.</text>
</comment>
<evidence type="ECO:0000256" key="4">
    <source>
        <dbReference type="ARBA" id="ARBA00022801"/>
    </source>
</evidence>
<dbReference type="EMBL" id="CP042433">
    <property type="protein sequence ID" value="QEC55731.1"/>
    <property type="molecule type" value="Genomic_DNA"/>
</dbReference>
<feature type="domain" description="Peptidase M14" evidence="9">
    <location>
        <begin position="35"/>
        <end position="362"/>
    </location>
</feature>
<comment type="cofactor">
    <cofactor evidence="1">
        <name>Zn(2+)</name>
        <dbReference type="ChEBI" id="CHEBI:29105"/>
    </cofactor>
</comment>
<dbReference type="InterPro" id="IPR029062">
    <property type="entry name" value="Class_I_gatase-like"/>
</dbReference>
<evidence type="ECO:0000259" key="9">
    <source>
        <dbReference type="PROSITE" id="PS52035"/>
    </source>
</evidence>
<evidence type="ECO:0000256" key="5">
    <source>
        <dbReference type="ARBA" id="ARBA00022833"/>
    </source>
</evidence>
<keyword evidence="11" id="KW-1185">Reference proteome</keyword>
<evidence type="ECO:0000313" key="10">
    <source>
        <dbReference type="EMBL" id="QEC55731.1"/>
    </source>
</evidence>
<dbReference type="GO" id="GO:0004181">
    <property type="term" value="F:metallocarboxypeptidase activity"/>
    <property type="evidence" value="ECO:0007669"/>
    <property type="project" value="InterPro"/>
</dbReference>
<dbReference type="SMART" id="SM00631">
    <property type="entry name" value="Zn_pept"/>
    <property type="match status" value="1"/>
</dbReference>
<dbReference type="Proteomes" id="UP000321204">
    <property type="component" value="Chromosome"/>
</dbReference>
<accession>A0A5B8UGE2</accession>
<evidence type="ECO:0000256" key="3">
    <source>
        <dbReference type="ARBA" id="ARBA00022670"/>
    </source>
</evidence>
<proteinExistence type="inferred from homology"/>
<dbReference type="GO" id="GO:0005615">
    <property type="term" value="C:extracellular space"/>
    <property type="evidence" value="ECO:0007669"/>
    <property type="project" value="TreeGrafter"/>
</dbReference>
<gene>
    <name evidence="10" type="ORF">FSB75_07450</name>
</gene>
<keyword evidence="8" id="KW-0732">Signal</keyword>
<sequence length="835" mass="93363">MKQCCALVLLLTTSLFATTQIPSPEQFLGYKIGTHYTPHYRIVEYFKAVTAASSSTVKLQQYGITNEGRPLLVVYVSSAQNISNLESIRSKNIERTTGGAKNNSGENVAVVWLSYNVHGNEAASSEASMLTLYALVDPSNTQTKTWLQNTVVIMDPCLNPDGRDRYVNWYNSVVGKTYNPSPESREHREPWPGGRSNHYNFDLNRDWAWQTQIETQQRLALYNQWLPQVHVDFHEQGYNNPYYFAPAAEPFHEVITPFQREFQAIIGRNHAKYFDEKGWLYFTKEQFDLLYPSYGDTYPIYNGSIGMTYEQGGIGAGLGVVTENGDTLTLVDRAMHHYTTGLSTIEVASKNAPRLIAEFEKYYREVNNGVGDVKAYVVKMNAGDTARMMALVDLLKKNNIHYFSGRGNNLRGLSYTSLKDEAFILSPADLIVPSGQPKGALVKVLFEQSTKLSDSATYDITAWSLPYAYGLQAYATEMPVTGLEEYRINKAVNIENGDPYAYVIPWTGLNAAKLTGRLLQKGVKLRFITTPFASGGQTFNRGSVIVMRTGNNATQNLFSLTRSLANDAGVRLATVTSGFVEKGLDFGSSSVVPIKRRKIAMITGEGVSSLAAGEVWHYFEQQLNYPLTLFNTTDVGRMNWNDYDVIIMPDGNYRFLSDKTSADALKAWINGGGHLIALEGALSNLSKLDWAIKAKKGEDTNTKDKDPLATLRRYDDRERESLKDFTPGSIYKVQLDNTHPLAFGYPSSYYTLKMDNSQYEFLKDDGWNVGVIKKDKAVSGFVGSSLSERLHNSLQFGVQNVGRGTVTYFADDVLFRSFWENGKLLFANAVFLVGQ</sequence>
<protein>
    <submittedName>
        <fullName evidence="10">Zinc carboxypeptidase</fullName>
    </submittedName>
</protein>
<dbReference type="CDD" id="cd06238">
    <property type="entry name" value="M14-like"/>
    <property type="match status" value="1"/>
</dbReference>
<dbReference type="Gene3D" id="3.40.630.10">
    <property type="entry name" value="Zn peptidases"/>
    <property type="match status" value="1"/>
</dbReference>
<dbReference type="GO" id="GO:0008270">
    <property type="term" value="F:zinc ion binding"/>
    <property type="evidence" value="ECO:0007669"/>
    <property type="project" value="InterPro"/>
</dbReference>
<dbReference type="KEGG" id="fgg:FSB75_07450"/>
<reference evidence="10 11" key="1">
    <citation type="journal article" date="2015" name="Int. J. Syst. Evol. Microbiol.">
        <title>Flavisolibacter ginsenosidimutans sp. nov., with ginsenoside-converting activity isolated from soil used for cultivating ginseng.</title>
        <authorList>
            <person name="Zhao Y."/>
            <person name="Liu Q."/>
            <person name="Kang M.S."/>
            <person name="Jin F."/>
            <person name="Yu H."/>
            <person name="Im W.T."/>
        </authorList>
    </citation>
    <scope>NUCLEOTIDE SEQUENCE [LARGE SCALE GENOMIC DNA]</scope>
    <source>
        <strain evidence="10 11">Gsoil 636</strain>
    </source>
</reference>
<feature type="chain" id="PRO_5022992553" evidence="8">
    <location>
        <begin position="18"/>
        <end position="835"/>
    </location>
</feature>
<keyword evidence="6" id="KW-0482">Metalloprotease</keyword>
<evidence type="ECO:0000313" key="11">
    <source>
        <dbReference type="Proteomes" id="UP000321204"/>
    </source>
</evidence>
<dbReference type="PROSITE" id="PS52035">
    <property type="entry name" value="PEPTIDASE_M14"/>
    <property type="match status" value="1"/>
</dbReference>
<evidence type="ECO:0000256" key="1">
    <source>
        <dbReference type="ARBA" id="ARBA00001947"/>
    </source>
</evidence>
<comment type="similarity">
    <text evidence="2 7">Belongs to the peptidase M14 family.</text>
</comment>
<dbReference type="PANTHER" id="PTHR11705:SF143">
    <property type="entry name" value="SLL0236 PROTEIN"/>
    <property type="match status" value="1"/>
</dbReference>
<keyword evidence="4" id="KW-0378">Hydrolase</keyword>
<name>A0A5B8UGE2_9BACT</name>
<dbReference type="CDD" id="cd03143">
    <property type="entry name" value="A4_beta-galactosidase_middle_domain"/>
    <property type="match status" value="1"/>
</dbReference>
<keyword evidence="5" id="KW-0862">Zinc</keyword>
<organism evidence="10 11">
    <name type="scientific">Flavisolibacter ginsenosidimutans</name>
    <dbReference type="NCBI Taxonomy" id="661481"/>
    <lineage>
        <taxon>Bacteria</taxon>
        <taxon>Pseudomonadati</taxon>
        <taxon>Bacteroidota</taxon>
        <taxon>Chitinophagia</taxon>
        <taxon>Chitinophagales</taxon>
        <taxon>Chitinophagaceae</taxon>
        <taxon>Flavisolibacter</taxon>
    </lineage>
</organism>
<evidence type="ECO:0000256" key="2">
    <source>
        <dbReference type="ARBA" id="ARBA00005988"/>
    </source>
</evidence>
<dbReference type="AlphaFoldDB" id="A0A5B8UGE2"/>
<evidence type="ECO:0000256" key="8">
    <source>
        <dbReference type="SAM" id="SignalP"/>
    </source>
</evidence>
<feature type="signal peptide" evidence="8">
    <location>
        <begin position="1"/>
        <end position="17"/>
    </location>
</feature>
<dbReference type="SUPFAM" id="SSF52317">
    <property type="entry name" value="Class I glutamine amidotransferase-like"/>
    <property type="match status" value="1"/>
</dbReference>